<protein>
    <submittedName>
        <fullName evidence="2">Uncharacterized protein</fullName>
    </submittedName>
</protein>
<keyword evidence="1" id="KW-0812">Transmembrane</keyword>
<dbReference type="InterPro" id="IPR036689">
    <property type="entry name" value="ESAT-6-like_sf"/>
</dbReference>
<accession>A0A1I0TX25</accession>
<dbReference type="Proteomes" id="UP000182054">
    <property type="component" value="Unassembled WGS sequence"/>
</dbReference>
<proteinExistence type="predicted"/>
<dbReference type="EMBL" id="FOJN01000010">
    <property type="protein sequence ID" value="SFA56312.1"/>
    <property type="molecule type" value="Genomic_DNA"/>
</dbReference>
<evidence type="ECO:0000256" key="1">
    <source>
        <dbReference type="SAM" id="Phobius"/>
    </source>
</evidence>
<reference evidence="2 3" key="1">
    <citation type="submission" date="2016-10" db="EMBL/GenBank/DDBJ databases">
        <authorList>
            <person name="de Groot N.N."/>
        </authorList>
    </citation>
    <scope>NUCLEOTIDE SEQUENCE [LARGE SCALE GENOMIC DNA]</scope>
    <source>
        <strain evidence="2 3">DSM 44908</strain>
    </source>
</reference>
<evidence type="ECO:0000313" key="2">
    <source>
        <dbReference type="EMBL" id="SFA56312.1"/>
    </source>
</evidence>
<feature type="transmembrane region" description="Helical" evidence="1">
    <location>
        <begin position="174"/>
        <end position="201"/>
    </location>
</feature>
<evidence type="ECO:0000313" key="3">
    <source>
        <dbReference type="Proteomes" id="UP000182054"/>
    </source>
</evidence>
<organism evidence="2 3">
    <name type="scientific">Rhodococcoides kroppenstedtii</name>
    <dbReference type="NCBI Taxonomy" id="293050"/>
    <lineage>
        <taxon>Bacteria</taxon>
        <taxon>Bacillati</taxon>
        <taxon>Actinomycetota</taxon>
        <taxon>Actinomycetes</taxon>
        <taxon>Mycobacteriales</taxon>
        <taxon>Nocardiaceae</taxon>
        <taxon>Rhodococcoides</taxon>
    </lineage>
</organism>
<gene>
    <name evidence="2" type="ORF">SAMN05444374_110113</name>
</gene>
<keyword evidence="1" id="KW-1133">Transmembrane helix</keyword>
<dbReference type="GeneID" id="85486551"/>
<dbReference type="SUPFAM" id="SSF140453">
    <property type="entry name" value="EsxAB dimer-like"/>
    <property type="match status" value="1"/>
</dbReference>
<sequence>MAVSEAVLDRATVEAWEPAALLSDATGIADVALSVELRAAALDTGLGQLRGAWSGEAGDAAARSLQRHVDAARQLSRGARALERAVSDGEATLDHARTQLLDAVLAAEAAGCTVTPEWSVAGPPDAVEVHAAVVSSQVRALMAADESVARSIDDASRTLGDTRARTFLSVAIGIAWAVDAAVSAMIAAGVLSAGAIAFALVDRFGIEAWESIREAIPNAFFESSGPIDEAGVREAVQSATEPGKNPPFRQVDTPAEVASIYDRVASEGRVLDVGRYPGTGVVLPDGTELRYRQDSKSGGPTMDIRYPDGSIVKVHVK</sequence>
<dbReference type="RefSeq" id="WP_074922226.1">
    <property type="nucleotide sequence ID" value="NZ_FOJN01000010.1"/>
</dbReference>
<keyword evidence="1" id="KW-0472">Membrane</keyword>
<dbReference type="OrthoDB" id="4484610at2"/>
<dbReference type="AlphaFoldDB" id="A0A1I0TX25"/>
<name>A0A1I0TX25_9NOCA</name>